<name>A0A420ERZ5_9SPHN</name>
<evidence type="ECO:0000259" key="1">
    <source>
        <dbReference type="Pfam" id="PF04773"/>
    </source>
</evidence>
<dbReference type="PIRSF" id="PIRSF018266">
    <property type="entry name" value="FecR"/>
    <property type="match status" value="1"/>
</dbReference>
<reference evidence="4 5" key="1">
    <citation type="submission" date="2018-09" db="EMBL/GenBank/DDBJ databases">
        <title>Altererythrobacter spongiae sp. nov., isolated from a marine sponge.</title>
        <authorList>
            <person name="Zhuang L."/>
            <person name="Luo L."/>
        </authorList>
    </citation>
    <scope>NUCLEOTIDE SEQUENCE [LARGE SCALE GENOMIC DNA]</scope>
    <source>
        <strain evidence="4 5">HN-Y73</strain>
    </source>
</reference>
<proteinExistence type="predicted"/>
<feature type="domain" description="Protein FecR C-terminal" evidence="3">
    <location>
        <begin position="263"/>
        <end position="322"/>
    </location>
</feature>
<evidence type="ECO:0000259" key="3">
    <source>
        <dbReference type="Pfam" id="PF16344"/>
    </source>
</evidence>
<accession>A0A420ERZ5</accession>
<dbReference type="Proteomes" id="UP000284395">
    <property type="component" value="Unassembled WGS sequence"/>
</dbReference>
<protein>
    <submittedName>
        <fullName evidence="4">DUF4880 domain-containing protein</fullName>
    </submittedName>
</protein>
<organism evidence="4 5">
    <name type="scientific">Altericroceibacterium spongiae</name>
    <dbReference type="NCBI Taxonomy" id="2320269"/>
    <lineage>
        <taxon>Bacteria</taxon>
        <taxon>Pseudomonadati</taxon>
        <taxon>Pseudomonadota</taxon>
        <taxon>Alphaproteobacteria</taxon>
        <taxon>Sphingomonadales</taxon>
        <taxon>Erythrobacteraceae</taxon>
        <taxon>Altericroceibacterium</taxon>
    </lineage>
</organism>
<dbReference type="EMBL" id="RAPF01000001">
    <property type="protein sequence ID" value="RKF23448.1"/>
    <property type="molecule type" value="Genomic_DNA"/>
</dbReference>
<evidence type="ECO:0000259" key="2">
    <source>
        <dbReference type="Pfam" id="PF16220"/>
    </source>
</evidence>
<dbReference type="GO" id="GO:0016989">
    <property type="term" value="F:sigma factor antagonist activity"/>
    <property type="evidence" value="ECO:0007669"/>
    <property type="project" value="TreeGrafter"/>
</dbReference>
<dbReference type="PANTHER" id="PTHR30273:SF2">
    <property type="entry name" value="PROTEIN FECR"/>
    <property type="match status" value="1"/>
</dbReference>
<feature type="domain" description="FecR N-terminal" evidence="2">
    <location>
        <begin position="20"/>
        <end position="61"/>
    </location>
</feature>
<dbReference type="Pfam" id="PF04773">
    <property type="entry name" value="FecR"/>
    <property type="match status" value="1"/>
</dbReference>
<dbReference type="RefSeq" id="WP_120323353.1">
    <property type="nucleotide sequence ID" value="NZ_RAPF01000001.1"/>
</dbReference>
<evidence type="ECO:0000313" key="4">
    <source>
        <dbReference type="EMBL" id="RKF23448.1"/>
    </source>
</evidence>
<dbReference type="OrthoDB" id="7429207at2"/>
<dbReference type="PANTHER" id="PTHR30273">
    <property type="entry name" value="PERIPLASMIC SIGNAL SENSOR AND SIGMA FACTOR ACTIVATOR FECR-RELATED"/>
    <property type="match status" value="1"/>
</dbReference>
<dbReference type="Pfam" id="PF16220">
    <property type="entry name" value="DUF4880"/>
    <property type="match status" value="1"/>
</dbReference>
<dbReference type="InterPro" id="IPR032623">
    <property type="entry name" value="FecR_N"/>
</dbReference>
<dbReference type="Gene3D" id="3.55.50.30">
    <property type="match status" value="1"/>
</dbReference>
<gene>
    <name evidence="4" type="ORF">D6851_03000</name>
</gene>
<dbReference type="InterPro" id="IPR006860">
    <property type="entry name" value="FecR"/>
</dbReference>
<dbReference type="AlphaFoldDB" id="A0A420ERZ5"/>
<dbReference type="Pfam" id="PF16344">
    <property type="entry name" value="FecR_C"/>
    <property type="match status" value="1"/>
</dbReference>
<feature type="domain" description="FecR protein" evidence="1">
    <location>
        <begin position="126"/>
        <end position="217"/>
    </location>
</feature>
<dbReference type="InterPro" id="IPR032508">
    <property type="entry name" value="FecR_C"/>
</dbReference>
<evidence type="ECO:0000313" key="5">
    <source>
        <dbReference type="Proteomes" id="UP000284395"/>
    </source>
</evidence>
<comment type="caution">
    <text evidence="4">The sequence shown here is derived from an EMBL/GenBank/DDBJ whole genome shotgun (WGS) entry which is preliminary data.</text>
</comment>
<dbReference type="Gene3D" id="2.60.120.1440">
    <property type="match status" value="1"/>
</dbReference>
<sequence>MDDSPPRTDKLAPRNAALSDEAIAWIVHLGSGDADDRDRADFDDWCRRSPAHAAAAAEAASMLDRVGATQAAETHRELGQAFRAPEARHLSRIPRRAVLTGGAAAAVAAGVVGSSVFGPASGWIADHATGVGERRKIALNDGSTVWLNTASALSVDFSARERRLTLHDGEALFDVASDETRPFTVLSGEGRARAMGTVYSVRRRGAVSDVVVKEGVVDVHNGRDGGHDWARVTAGHHIAYGRDILSAAQPIDADSATGWVRGKLIFNRRRLAEVAQEIERYQHGKVMVLGDRLRQLQVTGVFELADMDALLRAISATTHARITTLPLLTIIH</sequence>
<keyword evidence="5" id="KW-1185">Reference proteome</keyword>
<dbReference type="InterPro" id="IPR012373">
    <property type="entry name" value="Ferrdict_sens_TM"/>
</dbReference>